<accession>A0A815MEI8</accession>
<dbReference type="InterPro" id="IPR038595">
    <property type="entry name" value="LOR_sf"/>
</dbReference>
<evidence type="ECO:0000313" key="4">
    <source>
        <dbReference type="Proteomes" id="UP000663834"/>
    </source>
</evidence>
<dbReference type="Proteomes" id="UP000663855">
    <property type="component" value="Unassembled WGS sequence"/>
</dbReference>
<dbReference type="Pfam" id="PF04525">
    <property type="entry name" value="LOR"/>
    <property type="match status" value="1"/>
</dbReference>
<dbReference type="AlphaFoldDB" id="A0A815MEI8"/>
<dbReference type="InterPro" id="IPR025659">
    <property type="entry name" value="Tubby-like_C"/>
</dbReference>
<protein>
    <submittedName>
        <fullName evidence="3">Uncharacterized protein</fullName>
    </submittedName>
</protein>
<gene>
    <name evidence="2" type="ORF">CJN711_LOCUS12747</name>
    <name evidence="3" type="ORF">KQP761_LOCUS10631</name>
</gene>
<comment type="similarity">
    <text evidence="1">Belongs to the LOR family.</text>
</comment>
<comment type="caution">
    <text evidence="3">The sequence shown here is derived from an EMBL/GenBank/DDBJ whole genome shotgun (WGS) entry which is preliminary data.</text>
</comment>
<proteinExistence type="inferred from homology"/>
<name>A0A815MEI8_9BILA</name>
<evidence type="ECO:0000313" key="2">
    <source>
        <dbReference type="EMBL" id="CAF1215853.1"/>
    </source>
</evidence>
<sequence length="190" mass="21840">MTTIYPTLGFSEYIPLSTRHYQVRGKLLSIGDHFKIKDQLGNDMFVVRSKILSLGDHMVLEDTIGNGLIKIRQVVLHLLPTFDIKSIARGEFSRSLAQIKQNFTFFHKKFTIDSVYGKYVLEASDVMAHSFTLSKGNRNVAVISKYYLSATDSYDVEIDNNENQPFILALVIVINQILYTFHWQKLTMLR</sequence>
<dbReference type="EMBL" id="CAJNOW010004576">
    <property type="protein sequence ID" value="CAF1422220.1"/>
    <property type="molecule type" value="Genomic_DNA"/>
</dbReference>
<reference evidence="3" key="1">
    <citation type="submission" date="2021-02" db="EMBL/GenBank/DDBJ databases">
        <authorList>
            <person name="Nowell W R."/>
        </authorList>
    </citation>
    <scope>NUCLEOTIDE SEQUENCE</scope>
</reference>
<dbReference type="Proteomes" id="UP000663834">
    <property type="component" value="Unassembled WGS sequence"/>
</dbReference>
<dbReference type="EMBL" id="CAJNOV010005574">
    <property type="protein sequence ID" value="CAF1215853.1"/>
    <property type="molecule type" value="Genomic_DNA"/>
</dbReference>
<dbReference type="Gene3D" id="2.40.160.200">
    <property type="entry name" value="LURP1-related"/>
    <property type="match status" value="1"/>
</dbReference>
<organism evidence="3 4">
    <name type="scientific">Rotaria magnacalcarata</name>
    <dbReference type="NCBI Taxonomy" id="392030"/>
    <lineage>
        <taxon>Eukaryota</taxon>
        <taxon>Metazoa</taxon>
        <taxon>Spiralia</taxon>
        <taxon>Gnathifera</taxon>
        <taxon>Rotifera</taxon>
        <taxon>Eurotatoria</taxon>
        <taxon>Bdelloidea</taxon>
        <taxon>Philodinida</taxon>
        <taxon>Philodinidae</taxon>
        <taxon>Rotaria</taxon>
    </lineage>
</organism>
<dbReference type="SUPFAM" id="SSF54518">
    <property type="entry name" value="Tubby C-terminal domain-like"/>
    <property type="match status" value="1"/>
</dbReference>
<evidence type="ECO:0000256" key="1">
    <source>
        <dbReference type="ARBA" id="ARBA00005437"/>
    </source>
</evidence>
<evidence type="ECO:0000313" key="3">
    <source>
        <dbReference type="EMBL" id="CAF1422220.1"/>
    </source>
</evidence>
<dbReference type="InterPro" id="IPR007612">
    <property type="entry name" value="LOR"/>
</dbReference>
<dbReference type="OrthoDB" id="97518at2759"/>